<feature type="domain" description="Outer membrane protein beta-barrel" evidence="1">
    <location>
        <begin position="21"/>
        <end position="184"/>
    </location>
</feature>
<name>F4LN23_TREBD</name>
<keyword evidence="3" id="KW-1185">Reference proteome</keyword>
<sequence>MKKVYVIIFTLFTVIWSGSALTFGIRGGVSYGLGTSWSDFGANFSGNFSVRDDIPIGGNIAVYSAFPVNGFLFFQPEFSFMINNGMGVSIKESGLSTSMQLKYSSLDIPILVGFSFHSFNKMRLCFLGGLYLSFPLGEMEVSTSSDGKTERVAISSGLIWGVTGGISSVIPFKTGAFIVDLRYLSDFRSIEVAYISMFTRRTFVLSVGYEFRF</sequence>
<dbReference type="Proteomes" id="UP000006546">
    <property type="component" value="Chromosome"/>
</dbReference>
<dbReference type="AlphaFoldDB" id="F4LN23"/>
<evidence type="ECO:0000259" key="1">
    <source>
        <dbReference type="Pfam" id="PF13568"/>
    </source>
</evidence>
<accession>F4LN23</accession>
<dbReference type="InterPro" id="IPR025665">
    <property type="entry name" value="Beta-barrel_OMP_2"/>
</dbReference>
<gene>
    <name evidence="2" type="ordered locus">Trebr_0362</name>
</gene>
<dbReference type="HOGENOM" id="CLU_1293867_0_0_12"/>
<dbReference type="OrthoDB" id="1431594at2"/>
<dbReference type="Pfam" id="PF13568">
    <property type="entry name" value="OMP_b-brl_2"/>
    <property type="match status" value="1"/>
</dbReference>
<proteinExistence type="predicted"/>
<protein>
    <recommendedName>
        <fullName evidence="1">Outer membrane protein beta-barrel domain-containing protein</fullName>
    </recommendedName>
</protein>
<evidence type="ECO:0000313" key="2">
    <source>
        <dbReference type="EMBL" id="AEE15809.1"/>
    </source>
</evidence>
<dbReference type="RefSeq" id="WP_013757528.1">
    <property type="nucleotide sequence ID" value="NC_015500.1"/>
</dbReference>
<reference evidence="3" key="1">
    <citation type="submission" date="2011-04" db="EMBL/GenBank/DDBJ databases">
        <title>The complete genome of Treponema brennaborense DSM 12168.</title>
        <authorList>
            <person name="Lucas S."/>
            <person name="Han J."/>
            <person name="Lapidus A."/>
            <person name="Bruce D."/>
            <person name="Goodwin L."/>
            <person name="Pitluck S."/>
            <person name="Peters L."/>
            <person name="Kyrpides N."/>
            <person name="Mavromatis K."/>
            <person name="Ivanova N."/>
            <person name="Mikhailova N."/>
            <person name="Pagani I."/>
            <person name="Teshima H."/>
            <person name="Detter J.C."/>
            <person name="Tapia R."/>
            <person name="Han C."/>
            <person name="Land M."/>
            <person name="Hauser L."/>
            <person name="Markowitz V."/>
            <person name="Cheng J.-F."/>
            <person name="Hugenholtz P."/>
            <person name="Woyke T."/>
            <person name="Wu D."/>
            <person name="Gronow S."/>
            <person name="Wellnitz S."/>
            <person name="Brambilla E."/>
            <person name="Klenk H.-P."/>
            <person name="Eisen J.A."/>
        </authorList>
    </citation>
    <scope>NUCLEOTIDE SEQUENCE [LARGE SCALE GENOMIC DNA]</scope>
    <source>
        <strain evidence="3">DSM 12168 / CIP 105900 / DD5/3</strain>
    </source>
</reference>
<dbReference type="KEGG" id="tbe:Trebr_0362"/>
<dbReference type="STRING" id="906968.Trebr_0362"/>
<evidence type="ECO:0000313" key="3">
    <source>
        <dbReference type="Proteomes" id="UP000006546"/>
    </source>
</evidence>
<dbReference type="EMBL" id="CP002696">
    <property type="protein sequence ID" value="AEE15809.1"/>
    <property type="molecule type" value="Genomic_DNA"/>
</dbReference>
<organism evidence="2 3">
    <name type="scientific">Treponema brennaborense (strain DSM 12168 / CIP 105900 / DD5/3)</name>
    <dbReference type="NCBI Taxonomy" id="906968"/>
    <lineage>
        <taxon>Bacteria</taxon>
        <taxon>Pseudomonadati</taxon>
        <taxon>Spirochaetota</taxon>
        <taxon>Spirochaetia</taxon>
        <taxon>Spirochaetales</taxon>
        <taxon>Treponemataceae</taxon>
        <taxon>Treponema</taxon>
    </lineage>
</organism>